<comment type="caution">
    <text evidence="3">The sequence shown here is derived from an EMBL/GenBank/DDBJ whole genome shotgun (WGS) entry which is preliminary data.</text>
</comment>
<keyword evidence="2" id="KW-0732">Signal</keyword>
<keyword evidence="4" id="KW-1185">Reference proteome</keyword>
<evidence type="ECO:0000256" key="1">
    <source>
        <dbReference type="SAM" id="MobiDB-lite"/>
    </source>
</evidence>
<name>A0A7W8A969_9ACTN</name>
<accession>A0A7W8A969</accession>
<evidence type="ECO:0000313" key="3">
    <source>
        <dbReference type="EMBL" id="MBB5081907.1"/>
    </source>
</evidence>
<organism evidence="3 4">
    <name type="scientific">Nonomuraea endophytica</name>
    <dbReference type="NCBI Taxonomy" id="714136"/>
    <lineage>
        <taxon>Bacteria</taxon>
        <taxon>Bacillati</taxon>
        <taxon>Actinomycetota</taxon>
        <taxon>Actinomycetes</taxon>
        <taxon>Streptosporangiales</taxon>
        <taxon>Streptosporangiaceae</taxon>
        <taxon>Nonomuraea</taxon>
    </lineage>
</organism>
<dbReference type="AlphaFoldDB" id="A0A7W8A969"/>
<dbReference type="EMBL" id="JACHIN010000012">
    <property type="protein sequence ID" value="MBB5081907.1"/>
    <property type="molecule type" value="Genomic_DNA"/>
</dbReference>
<reference evidence="3 4" key="1">
    <citation type="submission" date="2020-08" db="EMBL/GenBank/DDBJ databases">
        <title>Genomic Encyclopedia of Type Strains, Phase IV (KMG-IV): sequencing the most valuable type-strain genomes for metagenomic binning, comparative biology and taxonomic classification.</title>
        <authorList>
            <person name="Goeker M."/>
        </authorList>
    </citation>
    <scope>NUCLEOTIDE SEQUENCE [LARGE SCALE GENOMIC DNA]</scope>
    <source>
        <strain evidence="3 4">DSM 45385</strain>
    </source>
</reference>
<evidence type="ECO:0000256" key="2">
    <source>
        <dbReference type="SAM" id="SignalP"/>
    </source>
</evidence>
<proteinExistence type="predicted"/>
<protein>
    <submittedName>
        <fullName evidence="3">Uncharacterized protein</fullName>
    </submittedName>
</protein>
<feature type="chain" id="PRO_5030994416" evidence="2">
    <location>
        <begin position="34"/>
        <end position="196"/>
    </location>
</feature>
<feature type="region of interest" description="Disordered" evidence="1">
    <location>
        <begin position="44"/>
        <end position="69"/>
    </location>
</feature>
<dbReference type="Proteomes" id="UP000568380">
    <property type="component" value="Unassembled WGS sequence"/>
</dbReference>
<sequence length="196" mass="21343">MDHLARRRRLAASGLALVLTFTLAPAFTAPAQAAPARVVPAQALDRESPPPGDPGPEGEPWSSGETEYLTGVRHPTGPDFASADFECHAGNGALACWEKVGDGLYITKTDSQSWAAARAWVYAWDRTKWRYIKLMECGIGSAWLVGQWRKCDTDIWEDNSLNTWGGRGSGLRLRAVGAWGQGGNYAWVRNDDNIPG</sequence>
<feature type="signal peptide" evidence="2">
    <location>
        <begin position="1"/>
        <end position="33"/>
    </location>
</feature>
<gene>
    <name evidence="3" type="ORF">HNR40_007402</name>
</gene>
<dbReference type="RefSeq" id="WP_184969675.1">
    <property type="nucleotide sequence ID" value="NZ_JACHIN010000012.1"/>
</dbReference>
<evidence type="ECO:0000313" key="4">
    <source>
        <dbReference type="Proteomes" id="UP000568380"/>
    </source>
</evidence>